<reference evidence="2" key="1">
    <citation type="submission" date="2019-07" db="EMBL/GenBank/DDBJ databases">
        <title>Complete Genome Sequences of Vibrion rotiferianus strain AM7.</title>
        <authorList>
            <person name="Miyazaki K."/>
            <person name="Wiseschart A."/>
            <person name="Pootanakit K."/>
            <person name="Ishimori K."/>
            <person name="Kitahara K."/>
        </authorList>
    </citation>
    <scope>NUCLEOTIDE SEQUENCE [LARGE SCALE GENOMIC DNA]</scope>
    <source>
        <strain evidence="2">AM7</strain>
        <plasmid evidence="2">pam7 dna</plasmid>
    </source>
</reference>
<gene>
    <name evidence="1" type="ORF">VroAM7_48770</name>
</gene>
<organism evidence="1 2">
    <name type="scientific">Vibrio rotiferianus</name>
    <dbReference type="NCBI Taxonomy" id="190895"/>
    <lineage>
        <taxon>Bacteria</taxon>
        <taxon>Pseudomonadati</taxon>
        <taxon>Pseudomonadota</taxon>
        <taxon>Gammaproteobacteria</taxon>
        <taxon>Vibrionales</taxon>
        <taxon>Vibrionaceae</taxon>
        <taxon>Vibrio</taxon>
    </lineage>
</organism>
<accession>A0A510IEJ5</accession>
<sequence>MSHNNFVNSAVIRIPVGAETSLDSMINSSEGQVGLLGFLKAIKSFSENLRGDSGREYFEIDDFANTYEKGRTSIYRYLRSLSKQPKFVKVTAANNWFEVSDQRLKCYEFLNYSDSTEVTAVSDNPICGREAQNFLNDTLEYNGVDHTKNAPKHPNPITLESIYGTDFELKASNCTLSPANIITERREGSFYQDGERQWARATSYYGVFNEEDEDVLRRIQDITIDYLDFKRQKGEIDEYTDLSKVLIPIWVEDIADRQGLSRGPSVLKAINHSIIRAYHTTKSYSHIERSYDDSKIYAESQLRLIDKFHIIHANKPKPKKPLDGACKLEDRIDHDYSKVFKLCVLTWHASFYHRLHSISAYGIAHQDLAKLPLMIRRFYEKVRQDYFSNKHQLINDDGFGEGNLFDTVKCYWTQLSDDQEAFKLSHEMVKALRQIIAPKGSCKTLYNNILLSNEVVDENPNHRVIELDVFGVTMRFEIHNMNGYRDTQRSRDFVSFQIFGKELVEEAGAKYRDGRNNKPMTKNAFYQSPSTSRHMPNTLKDIEHAAENIIMNKYFMIYEVSGKSWMISPYMSNMEIQIICKKISIATEISELDVGAYITLRLEKLLVLPHLKSEQIEVLSQEFKVEHRYVVEFIIRRIAFITEDFNKTREMFKSKFRDWYKQRSLIRLH</sequence>
<name>A0A510IEJ5_9VIBR</name>
<dbReference type="EMBL" id="AP019800">
    <property type="protein sequence ID" value="BBL92224.1"/>
    <property type="molecule type" value="Genomic_DNA"/>
</dbReference>
<dbReference type="RefSeq" id="WP_143694232.1">
    <property type="nucleotide sequence ID" value="NZ_AP019800.1"/>
</dbReference>
<geneLocation type="plasmid" evidence="2">
    <name>pam7 dna</name>
</geneLocation>
<proteinExistence type="predicted"/>
<dbReference type="AlphaFoldDB" id="A0A510IEJ5"/>
<evidence type="ECO:0000313" key="2">
    <source>
        <dbReference type="Proteomes" id="UP000315115"/>
    </source>
</evidence>
<evidence type="ECO:0000313" key="1">
    <source>
        <dbReference type="EMBL" id="BBL92224.1"/>
    </source>
</evidence>
<dbReference type="Proteomes" id="UP000315115">
    <property type="component" value="Plasmid pAM7"/>
</dbReference>
<keyword evidence="1" id="KW-0614">Plasmid</keyword>
<protein>
    <submittedName>
        <fullName evidence="1">Uncharacterized protein</fullName>
    </submittedName>
</protein>